<dbReference type="GO" id="GO:0030170">
    <property type="term" value="F:pyridoxal phosphate binding"/>
    <property type="evidence" value="ECO:0007669"/>
    <property type="project" value="UniProtKB-UniRule"/>
</dbReference>
<dbReference type="PANTHER" id="PTHR30511:SF4">
    <property type="entry name" value="ALANINE RACEMASE, BIOSYNTHETIC"/>
    <property type="match status" value="1"/>
</dbReference>
<evidence type="ECO:0000256" key="8">
    <source>
        <dbReference type="ARBA" id="ARBA00037912"/>
    </source>
</evidence>
<dbReference type="SUPFAM" id="SSF51419">
    <property type="entry name" value="PLP-binding barrel"/>
    <property type="match status" value="1"/>
</dbReference>
<comment type="pathway">
    <text evidence="3">Cell wall biogenesis; peptidoglycan biosynthesis.</text>
</comment>
<dbReference type="GO" id="GO:0030632">
    <property type="term" value="P:D-alanine biosynthetic process"/>
    <property type="evidence" value="ECO:0007669"/>
    <property type="project" value="UniProtKB-UniRule"/>
</dbReference>
<evidence type="ECO:0000256" key="3">
    <source>
        <dbReference type="ARBA" id="ARBA00004752"/>
    </source>
</evidence>
<dbReference type="RefSeq" id="WP_075497325.1">
    <property type="nucleotide sequence ID" value="NZ_CAWRBC010000084.1"/>
</dbReference>
<accession>A0A1L0BCM1</accession>
<evidence type="ECO:0000256" key="9">
    <source>
        <dbReference type="HAMAP-Rule" id="MF_01201"/>
    </source>
</evidence>
<sequence length="357" mass="38764">MRSATAEICLQSLQHNVKQIKKIAPNSKIMAVVKANAYGHGLLAVASALKAVDAFAVARVEEALTLRSGGIVKPILLLEGFFSTDELPILVANNIQTSVHIEQQLDELEQADLDAPIHVWLKMDTGMHRLGIRPNNCKRAIERLKNNTNVVQPARLMTHFSCADEADPSITQRQIDLFDELVAGEEGEHSIANSAGVLAWPAARREWIRPGIMLYGVSPMIGATAVEHDLKPVMTLTTDLIAVHDIKKGETTGYGGIWNASEDTRLGIVAVGYGDGYPRMAPEGTPVLINGRIVPIVGRVSMDMLTVNLGAECEDKVGDKVIMWGAGLPAELVAEHIGTIAYELVTKLTQRVTLKYL</sequence>
<name>A0A1L0BCM1_9GAMM</name>
<comment type="function">
    <text evidence="9">Catalyzes the interconversion of L-alanine and D-alanine. May also act on other amino acids.</text>
</comment>
<dbReference type="InterPro" id="IPR000821">
    <property type="entry name" value="Ala_racemase"/>
</dbReference>
<dbReference type="NCBIfam" id="TIGR00492">
    <property type="entry name" value="alr"/>
    <property type="match status" value="1"/>
</dbReference>
<feature type="binding site" evidence="9 11">
    <location>
        <position position="302"/>
    </location>
    <ligand>
        <name>substrate</name>
    </ligand>
</feature>
<feature type="active site" description="Proton acceptor; specific for L-alanine" evidence="9">
    <location>
        <position position="254"/>
    </location>
</feature>
<comment type="similarity">
    <text evidence="4 9">Belongs to the alanine racemase family.</text>
</comment>
<dbReference type="SUPFAM" id="SSF50621">
    <property type="entry name" value="Alanine racemase C-terminal domain-like"/>
    <property type="match status" value="1"/>
</dbReference>
<keyword evidence="7 9" id="KW-0413">Isomerase</keyword>
<dbReference type="Gene3D" id="3.20.20.10">
    <property type="entry name" value="Alanine racemase"/>
    <property type="match status" value="1"/>
</dbReference>
<evidence type="ECO:0000256" key="6">
    <source>
        <dbReference type="ARBA" id="ARBA00022898"/>
    </source>
</evidence>
<comment type="catalytic activity">
    <reaction evidence="1 9">
        <text>L-alanine = D-alanine</text>
        <dbReference type="Rhea" id="RHEA:20249"/>
        <dbReference type="ChEBI" id="CHEBI:57416"/>
        <dbReference type="ChEBI" id="CHEBI:57972"/>
        <dbReference type="EC" id="5.1.1.1"/>
    </reaction>
</comment>
<evidence type="ECO:0000256" key="1">
    <source>
        <dbReference type="ARBA" id="ARBA00000316"/>
    </source>
</evidence>
<reference evidence="13 14" key="1">
    <citation type="submission" date="2016-11" db="EMBL/GenBank/DDBJ databases">
        <authorList>
            <person name="Jaros S."/>
            <person name="Januszkiewicz K."/>
            <person name="Wedrychowicz H."/>
        </authorList>
    </citation>
    <scope>NUCLEOTIDE SEQUENCE [LARGE SCALE GENOMIC DNA]</scope>
    <source>
        <strain evidence="13">NVI 5450</strain>
    </source>
</reference>
<dbReference type="CDD" id="cd06827">
    <property type="entry name" value="PLPDE_III_AR_proteobact"/>
    <property type="match status" value="1"/>
</dbReference>
<dbReference type="HAMAP" id="MF_01201">
    <property type="entry name" value="Ala_racemase"/>
    <property type="match status" value="1"/>
</dbReference>
<dbReference type="InterPro" id="IPR029066">
    <property type="entry name" value="PLP-binding_barrel"/>
</dbReference>
<dbReference type="PANTHER" id="PTHR30511">
    <property type="entry name" value="ALANINE RACEMASE"/>
    <property type="match status" value="1"/>
</dbReference>
<dbReference type="UniPathway" id="UPA00042">
    <property type="reaction ID" value="UER00497"/>
</dbReference>
<proteinExistence type="inferred from homology"/>
<evidence type="ECO:0000256" key="10">
    <source>
        <dbReference type="PIRSR" id="PIRSR600821-50"/>
    </source>
</evidence>
<evidence type="ECO:0000259" key="12">
    <source>
        <dbReference type="SMART" id="SM01005"/>
    </source>
</evidence>
<gene>
    <name evidence="13" type="ORF">NVI5450_2377</name>
</gene>
<comment type="cofactor">
    <cofactor evidence="2 9 10">
        <name>pyridoxal 5'-phosphate</name>
        <dbReference type="ChEBI" id="CHEBI:597326"/>
    </cofactor>
</comment>
<keyword evidence="6 9" id="KW-0663">Pyridoxal phosphate</keyword>
<evidence type="ECO:0000256" key="7">
    <source>
        <dbReference type="ARBA" id="ARBA00023235"/>
    </source>
</evidence>
<dbReference type="SMART" id="SM01005">
    <property type="entry name" value="Ala_racemase_C"/>
    <property type="match status" value="1"/>
</dbReference>
<dbReference type="AlphaFoldDB" id="A0A1L0BCM1"/>
<dbReference type="Gene3D" id="2.40.37.10">
    <property type="entry name" value="Lyase, Ornithine Decarboxylase, Chain A, domain 1"/>
    <property type="match status" value="1"/>
</dbReference>
<dbReference type="OrthoDB" id="9813814at2"/>
<dbReference type="InterPro" id="IPR001608">
    <property type="entry name" value="Ala_racemase_N"/>
</dbReference>
<dbReference type="Pfam" id="PF01168">
    <property type="entry name" value="Ala_racemase_N"/>
    <property type="match status" value="1"/>
</dbReference>
<feature type="active site" description="Proton acceptor; specific for D-alanine" evidence="9">
    <location>
        <position position="34"/>
    </location>
</feature>
<dbReference type="Proteomes" id="UP000183794">
    <property type="component" value="Unassembled WGS sequence"/>
</dbReference>
<evidence type="ECO:0000256" key="2">
    <source>
        <dbReference type="ARBA" id="ARBA00001933"/>
    </source>
</evidence>
<dbReference type="InterPro" id="IPR020622">
    <property type="entry name" value="Ala_racemase_pyridoxalP-BS"/>
</dbReference>
<protein>
    <recommendedName>
        <fullName evidence="5 9">Alanine racemase</fullName>
        <ecNumber evidence="5 9">5.1.1.1</ecNumber>
    </recommendedName>
</protein>
<feature type="domain" description="Alanine racemase C-terminal" evidence="12">
    <location>
        <begin position="233"/>
        <end position="357"/>
    </location>
</feature>
<dbReference type="EC" id="5.1.1.1" evidence="5 9"/>
<dbReference type="PRINTS" id="PR00992">
    <property type="entry name" value="ALARACEMASE"/>
</dbReference>
<dbReference type="EMBL" id="FPLD01000065">
    <property type="protein sequence ID" value="SGZ01031.1"/>
    <property type="molecule type" value="Genomic_DNA"/>
</dbReference>
<feature type="binding site" evidence="9 11">
    <location>
        <position position="129"/>
    </location>
    <ligand>
        <name>substrate</name>
    </ligand>
</feature>
<organism evidence="13 14">
    <name type="scientific">Moritella viscosa</name>
    <dbReference type="NCBI Taxonomy" id="80854"/>
    <lineage>
        <taxon>Bacteria</taxon>
        <taxon>Pseudomonadati</taxon>
        <taxon>Pseudomonadota</taxon>
        <taxon>Gammaproteobacteria</taxon>
        <taxon>Alteromonadales</taxon>
        <taxon>Moritellaceae</taxon>
        <taxon>Moritella</taxon>
    </lineage>
</organism>
<dbReference type="FunFam" id="2.40.37.10:FF:000002">
    <property type="entry name" value="Alanine racemase"/>
    <property type="match status" value="1"/>
</dbReference>
<evidence type="ECO:0000313" key="13">
    <source>
        <dbReference type="EMBL" id="SGZ01031.1"/>
    </source>
</evidence>
<evidence type="ECO:0000256" key="11">
    <source>
        <dbReference type="PIRSR" id="PIRSR600821-52"/>
    </source>
</evidence>
<evidence type="ECO:0000256" key="5">
    <source>
        <dbReference type="ARBA" id="ARBA00013089"/>
    </source>
</evidence>
<comment type="pathway">
    <text evidence="8 9">Amino-acid biosynthesis; D-alanine biosynthesis; D-alanine from L-alanine: step 1/1.</text>
</comment>
<evidence type="ECO:0000313" key="14">
    <source>
        <dbReference type="Proteomes" id="UP000183794"/>
    </source>
</evidence>
<dbReference type="Pfam" id="PF00842">
    <property type="entry name" value="Ala_racemase_C"/>
    <property type="match status" value="1"/>
</dbReference>
<feature type="modified residue" description="N6-(pyridoxal phosphate)lysine" evidence="9 10">
    <location>
        <position position="34"/>
    </location>
</feature>
<dbReference type="GO" id="GO:0005829">
    <property type="term" value="C:cytosol"/>
    <property type="evidence" value="ECO:0007669"/>
    <property type="project" value="TreeGrafter"/>
</dbReference>
<dbReference type="InterPro" id="IPR011079">
    <property type="entry name" value="Ala_racemase_C"/>
</dbReference>
<evidence type="ECO:0000256" key="4">
    <source>
        <dbReference type="ARBA" id="ARBA00007880"/>
    </source>
</evidence>
<dbReference type="PROSITE" id="PS00395">
    <property type="entry name" value="ALANINE_RACEMASE"/>
    <property type="match status" value="1"/>
</dbReference>
<dbReference type="InterPro" id="IPR009006">
    <property type="entry name" value="Ala_racemase/Decarboxylase_C"/>
</dbReference>
<dbReference type="FunFam" id="3.20.20.10:FF:000002">
    <property type="entry name" value="Alanine racemase"/>
    <property type="match status" value="1"/>
</dbReference>
<dbReference type="GO" id="GO:0008784">
    <property type="term" value="F:alanine racemase activity"/>
    <property type="evidence" value="ECO:0007669"/>
    <property type="project" value="UniProtKB-UniRule"/>
</dbReference>